<accession>W8KMP9</accession>
<dbReference type="FunFam" id="3.30.470.20:FF:000002">
    <property type="entry name" value="Succinate--CoA ligase [ADP-forming] subunit beta"/>
    <property type="match status" value="1"/>
</dbReference>
<dbReference type="InterPro" id="IPR013815">
    <property type="entry name" value="ATP_grasp_subdomain_1"/>
</dbReference>
<dbReference type="InterPro" id="IPR011761">
    <property type="entry name" value="ATP-grasp"/>
</dbReference>
<dbReference type="HOGENOM" id="CLU_037430_0_2_6"/>
<feature type="binding site" evidence="10">
    <location>
        <begin position="321"/>
        <end position="323"/>
    </location>
    <ligand>
        <name>substrate</name>
        <note>ligand shared with subunit alpha</note>
    </ligand>
</feature>
<comment type="subunit">
    <text evidence="10">Heterotetramer of two alpha and two beta subunits.</text>
</comment>
<dbReference type="Pfam" id="PF08442">
    <property type="entry name" value="ATP-grasp_2"/>
    <property type="match status" value="1"/>
</dbReference>
<evidence type="ECO:0000313" key="12">
    <source>
        <dbReference type="EMBL" id="AHK78277.1"/>
    </source>
</evidence>
<dbReference type="Gene3D" id="3.40.50.261">
    <property type="entry name" value="Succinyl-CoA synthetase domains"/>
    <property type="match status" value="1"/>
</dbReference>
<sequence length="388" mass="41477">MNLHEFQAKTLFREHQIPVPEGVSIQRPEDVDEAMEQLGGDAWVVKAQVHAGGRGKAGGVRRVRGRAELLAAVSDLLGTTLVTHQTGPEGLPVNTLLMESLTDIQRELYVSLLVDRGTRRVAVMVSASGGMDIEEVAEKTPEKLLTQFVDPAAGIMPYQGRRAAFALGLEGKQVGAFVKLLSRLYELFVDSDASLVEINPLVVTGSGELIALDGKVNIDDNALYRRPALADMRDISQEEAREAQAREHELNYVRLDGNIGCMVNGAGLAMATMDLIKLHGGEPANFLDVGGGTTAARVAEAFKLILSDDAVKAVFVNIFGGIVRCDLIAEGIIAAVKEVHITVPVVVRLEGTNVEQGRQLLADSGFNIITAPSLTEGAQQVVKAASEA</sequence>
<dbReference type="UniPathway" id="UPA00223">
    <property type="reaction ID" value="UER00999"/>
</dbReference>
<dbReference type="SUPFAM" id="SSF56059">
    <property type="entry name" value="Glutathione synthetase ATP-binding domain-like"/>
    <property type="match status" value="1"/>
</dbReference>
<feature type="binding site" evidence="10">
    <location>
        <position position="102"/>
    </location>
    <ligand>
        <name>ATP</name>
        <dbReference type="ChEBI" id="CHEBI:30616"/>
    </ligand>
</feature>
<comment type="function">
    <text evidence="10">Succinyl-CoA synthetase functions in the citric acid cycle (TCA), coupling the hydrolysis of succinyl-CoA to the synthesis of either ATP or GTP and thus represents the only step of substrate-level phosphorylation in the TCA. The beta subunit provides nucleotide specificity of the enzyme and binds the substrate succinate, while the binding sites for coenzyme A and phosphate are found in the alpha subunit.</text>
</comment>
<keyword evidence="6 10" id="KW-0067">ATP-binding</keyword>
<dbReference type="Gene3D" id="3.30.1490.20">
    <property type="entry name" value="ATP-grasp fold, A domain"/>
    <property type="match status" value="1"/>
</dbReference>
<keyword evidence="7 10" id="KW-0460">Magnesium</keyword>
<dbReference type="GO" id="GO:0004776">
    <property type="term" value="F:succinate-CoA ligase (GDP-forming) activity"/>
    <property type="evidence" value="ECO:0007669"/>
    <property type="project" value="RHEA"/>
</dbReference>
<feature type="binding site" evidence="10">
    <location>
        <position position="99"/>
    </location>
    <ligand>
        <name>ATP</name>
        <dbReference type="ChEBI" id="CHEBI:30616"/>
    </ligand>
</feature>
<evidence type="ECO:0000256" key="2">
    <source>
        <dbReference type="ARBA" id="ARBA00022532"/>
    </source>
</evidence>
<dbReference type="InterPro" id="IPR016102">
    <property type="entry name" value="Succinyl-CoA_synth-like"/>
</dbReference>
<dbReference type="NCBIfam" id="TIGR01016">
    <property type="entry name" value="sucCoAbeta"/>
    <property type="match status" value="1"/>
</dbReference>
<dbReference type="GO" id="GO:0005524">
    <property type="term" value="F:ATP binding"/>
    <property type="evidence" value="ECO:0007669"/>
    <property type="project" value="UniProtKB-UniRule"/>
</dbReference>
<dbReference type="InterPro" id="IPR017866">
    <property type="entry name" value="Succ-CoA_synthase_bsu_CS"/>
</dbReference>
<dbReference type="PROSITE" id="PS01217">
    <property type="entry name" value="SUCCINYL_COA_LIG_3"/>
    <property type="match status" value="1"/>
</dbReference>
<dbReference type="PIRSF" id="PIRSF001554">
    <property type="entry name" value="SucCS_beta"/>
    <property type="match status" value="1"/>
</dbReference>
<dbReference type="EC" id="6.2.1.5" evidence="10"/>
<dbReference type="GO" id="GO:0005829">
    <property type="term" value="C:cytosol"/>
    <property type="evidence" value="ECO:0007669"/>
    <property type="project" value="TreeGrafter"/>
</dbReference>
<evidence type="ECO:0000256" key="6">
    <source>
        <dbReference type="ARBA" id="ARBA00022840"/>
    </source>
</evidence>
<proteinExistence type="inferred from homology"/>
<dbReference type="Proteomes" id="UP000019442">
    <property type="component" value="Chromosome"/>
</dbReference>
<dbReference type="FunFam" id="3.30.1490.20:FF:000002">
    <property type="entry name" value="Succinate--CoA ligase [ADP-forming] subunit beta"/>
    <property type="match status" value="1"/>
</dbReference>
<organism evidence="12 13">
    <name type="scientific">Ectothiorhodospira haloalkaliphila</name>
    <dbReference type="NCBI Taxonomy" id="421628"/>
    <lineage>
        <taxon>Bacteria</taxon>
        <taxon>Pseudomonadati</taxon>
        <taxon>Pseudomonadota</taxon>
        <taxon>Gammaproteobacteria</taxon>
        <taxon>Chromatiales</taxon>
        <taxon>Ectothiorhodospiraceae</taxon>
        <taxon>Ectothiorhodospira</taxon>
    </lineage>
</organism>
<keyword evidence="2 10" id="KW-0816">Tricarboxylic acid cycle</keyword>
<dbReference type="OrthoDB" id="9802602at2"/>
<keyword evidence="3 10" id="KW-0436">Ligase</keyword>
<dbReference type="PATRIC" id="fig|1354791.3.peg.953"/>
<evidence type="ECO:0000256" key="1">
    <source>
        <dbReference type="ARBA" id="ARBA00009182"/>
    </source>
</evidence>
<protein>
    <recommendedName>
        <fullName evidence="10">Succinate--CoA ligase [ADP-forming] subunit beta</fullName>
        <ecNumber evidence="10">6.2.1.5</ecNumber>
    </recommendedName>
    <alternativeName>
        <fullName evidence="10">Succinyl-CoA synthetase subunit beta</fullName>
        <shortName evidence="10">SCS-beta</shortName>
    </alternativeName>
</protein>
<dbReference type="PANTHER" id="PTHR11815:SF10">
    <property type="entry name" value="SUCCINATE--COA LIGASE [GDP-FORMING] SUBUNIT BETA, MITOCHONDRIAL"/>
    <property type="match status" value="1"/>
</dbReference>
<dbReference type="Gene3D" id="3.30.470.20">
    <property type="entry name" value="ATP-grasp fold, B domain"/>
    <property type="match status" value="1"/>
</dbReference>
<dbReference type="InterPro" id="IPR005809">
    <property type="entry name" value="Succ_CoA_ligase-like_bsu"/>
</dbReference>
<feature type="binding site" evidence="10">
    <location>
        <begin position="53"/>
        <end position="55"/>
    </location>
    <ligand>
        <name>ATP</name>
        <dbReference type="ChEBI" id="CHEBI:30616"/>
    </ligand>
</feature>
<feature type="binding site" evidence="10">
    <location>
        <position position="46"/>
    </location>
    <ligand>
        <name>ATP</name>
        <dbReference type="ChEBI" id="CHEBI:30616"/>
    </ligand>
</feature>
<dbReference type="Pfam" id="PF00549">
    <property type="entry name" value="Ligase_CoA"/>
    <property type="match status" value="1"/>
</dbReference>
<evidence type="ECO:0000259" key="11">
    <source>
        <dbReference type="PROSITE" id="PS50975"/>
    </source>
</evidence>
<feature type="domain" description="ATP-grasp" evidence="11">
    <location>
        <begin position="9"/>
        <end position="229"/>
    </location>
</feature>
<evidence type="ECO:0000256" key="4">
    <source>
        <dbReference type="ARBA" id="ARBA00022723"/>
    </source>
</evidence>
<dbReference type="AlphaFoldDB" id="W8KMP9"/>
<evidence type="ECO:0000256" key="5">
    <source>
        <dbReference type="ARBA" id="ARBA00022741"/>
    </source>
</evidence>
<dbReference type="GO" id="GO:0006104">
    <property type="term" value="P:succinyl-CoA metabolic process"/>
    <property type="evidence" value="ECO:0007669"/>
    <property type="project" value="TreeGrafter"/>
</dbReference>
<comment type="catalytic activity">
    <reaction evidence="8">
        <text>succinate + ATP + CoA = succinyl-CoA + ADP + phosphate</text>
        <dbReference type="Rhea" id="RHEA:17661"/>
        <dbReference type="ChEBI" id="CHEBI:30031"/>
        <dbReference type="ChEBI" id="CHEBI:30616"/>
        <dbReference type="ChEBI" id="CHEBI:43474"/>
        <dbReference type="ChEBI" id="CHEBI:57287"/>
        <dbReference type="ChEBI" id="CHEBI:57292"/>
        <dbReference type="ChEBI" id="CHEBI:456216"/>
        <dbReference type="EC" id="6.2.1.5"/>
    </reaction>
    <physiologicalReaction direction="right-to-left" evidence="8">
        <dbReference type="Rhea" id="RHEA:17663"/>
    </physiologicalReaction>
</comment>
<dbReference type="SUPFAM" id="SSF52210">
    <property type="entry name" value="Succinyl-CoA synthetase domains"/>
    <property type="match status" value="1"/>
</dbReference>
<dbReference type="RefSeq" id="WP_025280630.1">
    <property type="nucleotide sequence ID" value="NZ_CP007268.1"/>
</dbReference>
<dbReference type="GO" id="GO:0004775">
    <property type="term" value="F:succinate-CoA ligase (ADP-forming) activity"/>
    <property type="evidence" value="ECO:0007669"/>
    <property type="project" value="UniProtKB-UniRule"/>
</dbReference>
<reference evidence="13" key="2">
    <citation type="submission" date="2014-02" db="EMBL/GenBank/DDBJ databases">
        <title>Draft Genome Sequence of extremely halophilic bacteria Halorhodospira halochloris.</title>
        <authorList>
            <person name="Singh K.S."/>
        </authorList>
    </citation>
    <scope>NUCLEOTIDE SEQUENCE [LARGE SCALE GENOMIC DNA]</scope>
    <source>
        <strain evidence="13">A</strain>
    </source>
</reference>
<evidence type="ECO:0000256" key="10">
    <source>
        <dbReference type="HAMAP-Rule" id="MF_00558"/>
    </source>
</evidence>
<feature type="binding site" evidence="10">
    <location>
        <position position="199"/>
    </location>
    <ligand>
        <name>Mg(2+)</name>
        <dbReference type="ChEBI" id="CHEBI:18420"/>
    </ligand>
</feature>
<comment type="pathway">
    <text evidence="10">Carbohydrate metabolism; tricarboxylic acid cycle; succinate from succinyl-CoA (ligase route): step 1/1.</text>
</comment>
<dbReference type="NCBIfam" id="NF001913">
    <property type="entry name" value="PRK00696.1"/>
    <property type="match status" value="1"/>
</dbReference>
<dbReference type="EMBL" id="CP007268">
    <property type="protein sequence ID" value="AHK78277.1"/>
    <property type="molecule type" value="Genomic_DNA"/>
</dbReference>
<dbReference type="FunFam" id="3.40.50.261:FF:000001">
    <property type="entry name" value="Succinate--CoA ligase [ADP-forming] subunit beta"/>
    <property type="match status" value="1"/>
</dbReference>
<dbReference type="PROSITE" id="PS50975">
    <property type="entry name" value="ATP_GRASP"/>
    <property type="match status" value="1"/>
</dbReference>
<reference evidence="12 13" key="1">
    <citation type="journal article" date="2014" name="J Genomics">
        <title>Draft Genome Sequence of the Extremely Halophilic Phototrophic Purple Sulfur Bacterium Halorhodospira halochloris.</title>
        <authorList>
            <person name="Singh K.S."/>
            <person name="Kirksey J."/>
            <person name="Hoff W.D."/>
            <person name="Deole R."/>
        </authorList>
    </citation>
    <scope>NUCLEOTIDE SEQUENCE [LARGE SCALE GENOMIC DNA]</scope>
    <source>
        <strain evidence="12 13">A</strain>
    </source>
</reference>
<evidence type="ECO:0000256" key="9">
    <source>
        <dbReference type="ARBA" id="ARBA00052891"/>
    </source>
</evidence>
<feature type="binding site" evidence="10">
    <location>
        <position position="107"/>
    </location>
    <ligand>
        <name>ATP</name>
        <dbReference type="ChEBI" id="CHEBI:30616"/>
    </ligand>
</feature>
<dbReference type="KEGG" id="hhc:M911_02805"/>
<dbReference type="GO" id="GO:0000287">
    <property type="term" value="F:magnesium ion binding"/>
    <property type="evidence" value="ECO:0007669"/>
    <property type="project" value="UniProtKB-UniRule"/>
</dbReference>
<keyword evidence="13" id="KW-1185">Reference proteome</keyword>
<dbReference type="InterPro" id="IPR005811">
    <property type="entry name" value="SUCC_ACL_C"/>
</dbReference>
<evidence type="ECO:0000313" key="13">
    <source>
        <dbReference type="Proteomes" id="UP000019442"/>
    </source>
</evidence>
<feature type="binding site" evidence="10">
    <location>
        <position position="213"/>
    </location>
    <ligand>
        <name>Mg(2+)</name>
        <dbReference type="ChEBI" id="CHEBI:18420"/>
    </ligand>
</feature>
<name>W8KMP9_9GAMM</name>
<comment type="catalytic activity">
    <reaction evidence="9">
        <text>GTP + succinate + CoA = succinyl-CoA + GDP + phosphate</text>
        <dbReference type="Rhea" id="RHEA:22120"/>
        <dbReference type="ChEBI" id="CHEBI:30031"/>
        <dbReference type="ChEBI" id="CHEBI:37565"/>
        <dbReference type="ChEBI" id="CHEBI:43474"/>
        <dbReference type="ChEBI" id="CHEBI:57287"/>
        <dbReference type="ChEBI" id="CHEBI:57292"/>
        <dbReference type="ChEBI" id="CHEBI:58189"/>
    </reaction>
    <physiologicalReaction direction="right-to-left" evidence="9">
        <dbReference type="Rhea" id="RHEA:22122"/>
    </physiologicalReaction>
</comment>
<dbReference type="GO" id="GO:0042709">
    <property type="term" value="C:succinate-CoA ligase complex"/>
    <property type="evidence" value="ECO:0007669"/>
    <property type="project" value="TreeGrafter"/>
</dbReference>
<dbReference type="PANTHER" id="PTHR11815">
    <property type="entry name" value="SUCCINYL-COA SYNTHETASE BETA CHAIN"/>
    <property type="match status" value="1"/>
</dbReference>
<dbReference type="HAMAP" id="MF_00558">
    <property type="entry name" value="Succ_CoA_beta"/>
    <property type="match status" value="1"/>
</dbReference>
<dbReference type="InterPro" id="IPR013650">
    <property type="entry name" value="ATP-grasp_succ-CoA_synth-type"/>
</dbReference>
<keyword evidence="4 10" id="KW-0479">Metal-binding</keyword>
<comment type="similarity">
    <text evidence="1 10">Belongs to the succinate/malate CoA ligase beta subunit family.</text>
</comment>
<dbReference type="GO" id="GO:0006099">
    <property type="term" value="P:tricarboxylic acid cycle"/>
    <property type="evidence" value="ECO:0007669"/>
    <property type="project" value="UniProtKB-UniRule"/>
</dbReference>
<gene>
    <name evidence="10 12" type="primary">sucC</name>
    <name evidence="12" type="ORF">M911_02805</name>
</gene>
<evidence type="ECO:0000256" key="7">
    <source>
        <dbReference type="ARBA" id="ARBA00022842"/>
    </source>
</evidence>
<feature type="binding site" evidence="10">
    <location>
        <position position="264"/>
    </location>
    <ligand>
        <name>substrate</name>
        <note>ligand shared with subunit alpha</note>
    </ligand>
</feature>
<evidence type="ECO:0000256" key="8">
    <source>
        <dbReference type="ARBA" id="ARBA00050563"/>
    </source>
</evidence>
<evidence type="ECO:0000256" key="3">
    <source>
        <dbReference type="ARBA" id="ARBA00022598"/>
    </source>
</evidence>
<comment type="cofactor">
    <cofactor evidence="10">
        <name>Mg(2+)</name>
        <dbReference type="ChEBI" id="CHEBI:18420"/>
    </cofactor>
    <text evidence="10">Binds 1 Mg(2+) ion per subunit.</text>
</comment>
<keyword evidence="5 10" id="KW-0547">Nucleotide-binding</keyword>